<reference evidence="2" key="1">
    <citation type="submission" date="2011-03" db="EMBL/GenBank/DDBJ databases">
        <authorList>
            <person name="Voget S."/>
            <person name="Streit W.R."/>
            <person name="Jaeger K.E."/>
            <person name="Daniel R."/>
        </authorList>
    </citation>
    <scope>NUCLEOTIDE SEQUENCE [LARGE SCALE GENOMIC DNA]</scope>
    <source>
        <strain evidence="2">PG1</strain>
    </source>
</reference>
<dbReference type="InterPro" id="IPR028148">
    <property type="entry name" value="Imm74"/>
</dbReference>
<organism evidence="1 2">
    <name type="scientific">Burkholderia plantarii</name>
    <dbReference type="NCBI Taxonomy" id="41899"/>
    <lineage>
        <taxon>Bacteria</taxon>
        <taxon>Pseudomonadati</taxon>
        <taxon>Pseudomonadota</taxon>
        <taxon>Betaproteobacteria</taxon>
        <taxon>Burkholderiales</taxon>
        <taxon>Burkholderiaceae</taxon>
        <taxon>Burkholderia</taxon>
    </lineage>
</organism>
<evidence type="ECO:0000313" key="2">
    <source>
        <dbReference type="Proteomes" id="UP000031838"/>
    </source>
</evidence>
<dbReference type="RefSeq" id="WP_042624497.1">
    <property type="nucleotide sequence ID" value="NZ_CP002580.1"/>
</dbReference>
<dbReference type="Proteomes" id="UP000031838">
    <property type="component" value="Chromosome 1"/>
</dbReference>
<reference evidence="1 2" key="2">
    <citation type="journal article" date="2016" name="Appl. Microbiol. Biotechnol.">
        <title>Mutations improving production and secretion of extracellular lipase by Burkholderia glumae PG1.</title>
        <authorList>
            <person name="Knapp A."/>
            <person name="Voget S."/>
            <person name="Gao R."/>
            <person name="Zaburannyi N."/>
            <person name="Krysciak D."/>
            <person name="Breuer M."/>
            <person name="Hauer B."/>
            <person name="Streit W.R."/>
            <person name="Muller R."/>
            <person name="Daniel R."/>
            <person name="Jaeger K.E."/>
        </authorList>
    </citation>
    <scope>NUCLEOTIDE SEQUENCE [LARGE SCALE GENOMIC DNA]</scope>
    <source>
        <strain evidence="1 2">PG1</strain>
    </source>
</reference>
<sequence>MSFVVTDVSRGDIHLSDGSRKARVQGEGLLVSKPADPAFVVYLNTINELESEGKKEALSDADRQQIIEAIKAYFSGRGMVVDFE</sequence>
<name>A0A0B6S0X0_BURPL</name>
<dbReference type="KEGG" id="bgp:BGL_1c13210"/>
<accession>A0A0B6S0X0</accession>
<evidence type="ECO:0000313" key="1">
    <source>
        <dbReference type="EMBL" id="AJK45841.1"/>
    </source>
</evidence>
<dbReference type="Pfam" id="PF15603">
    <property type="entry name" value="Imm74"/>
    <property type="match status" value="1"/>
</dbReference>
<gene>
    <name evidence="1" type="ORF">BGL_1c13210</name>
</gene>
<protein>
    <submittedName>
        <fullName evidence="1">Uncharacterized protein</fullName>
    </submittedName>
</protein>
<dbReference type="HOGENOM" id="CLU_2567200_0_0_4"/>
<dbReference type="AlphaFoldDB" id="A0A0B6S0X0"/>
<dbReference type="EMBL" id="CP002580">
    <property type="protein sequence ID" value="AJK45841.1"/>
    <property type="molecule type" value="Genomic_DNA"/>
</dbReference>
<proteinExistence type="predicted"/>
<keyword evidence="2" id="KW-1185">Reference proteome</keyword>